<dbReference type="AlphaFoldDB" id="A0A5B0MXI2"/>
<gene>
    <name evidence="1" type="ORF">PGT21_012057</name>
</gene>
<comment type="caution">
    <text evidence="1">The sequence shown here is derived from an EMBL/GenBank/DDBJ whole genome shotgun (WGS) entry which is preliminary data.</text>
</comment>
<accession>A0A5B0MXI2</accession>
<proteinExistence type="predicted"/>
<organism evidence="1 2">
    <name type="scientific">Puccinia graminis f. sp. tritici</name>
    <dbReference type="NCBI Taxonomy" id="56615"/>
    <lineage>
        <taxon>Eukaryota</taxon>
        <taxon>Fungi</taxon>
        <taxon>Dikarya</taxon>
        <taxon>Basidiomycota</taxon>
        <taxon>Pucciniomycotina</taxon>
        <taxon>Pucciniomycetes</taxon>
        <taxon>Pucciniales</taxon>
        <taxon>Pucciniaceae</taxon>
        <taxon>Puccinia</taxon>
    </lineage>
</organism>
<dbReference type="Proteomes" id="UP000324748">
    <property type="component" value="Unassembled WGS sequence"/>
</dbReference>
<evidence type="ECO:0000313" key="2">
    <source>
        <dbReference type="Proteomes" id="UP000324748"/>
    </source>
</evidence>
<dbReference type="EMBL" id="VSWC01000131">
    <property type="protein sequence ID" value="KAA1080569.1"/>
    <property type="molecule type" value="Genomic_DNA"/>
</dbReference>
<protein>
    <submittedName>
        <fullName evidence="1">Uncharacterized protein</fullName>
    </submittedName>
</protein>
<name>A0A5B0MXI2_PUCGR</name>
<sequence length="52" mass="6009">MNTAISSDLPTQPVPPSTISNSLNKFFEQAEIWFITLSQPNRLQEQYLRLRS</sequence>
<keyword evidence="2" id="KW-1185">Reference proteome</keyword>
<reference evidence="1 2" key="1">
    <citation type="submission" date="2019-05" db="EMBL/GenBank/DDBJ databases">
        <title>Emergence of the Ug99 lineage of the wheat stem rust pathogen through somatic hybridization.</title>
        <authorList>
            <person name="Li F."/>
            <person name="Upadhyaya N.M."/>
            <person name="Sperschneider J."/>
            <person name="Matny O."/>
            <person name="Nguyen-Phuc H."/>
            <person name="Mago R."/>
            <person name="Raley C."/>
            <person name="Miller M.E."/>
            <person name="Silverstein K.A.T."/>
            <person name="Henningsen E."/>
            <person name="Hirsch C.D."/>
            <person name="Visser B."/>
            <person name="Pretorius Z.A."/>
            <person name="Steffenson B.J."/>
            <person name="Schwessinger B."/>
            <person name="Dodds P.N."/>
            <person name="Figueroa M."/>
        </authorList>
    </citation>
    <scope>NUCLEOTIDE SEQUENCE [LARGE SCALE GENOMIC DNA]</scope>
    <source>
        <strain evidence="1">21-0</strain>
    </source>
</reference>
<evidence type="ECO:0000313" key="1">
    <source>
        <dbReference type="EMBL" id="KAA1080569.1"/>
    </source>
</evidence>